<dbReference type="Gene3D" id="3.50.50.60">
    <property type="entry name" value="FAD/NAD(P)-binding domain"/>
    <property type="match status" value="1"/>
</dbReference>
<comment type="cofactor">
    <cofactor evidence="1">
        <name>FMN</name>
        <dbReference type="ChEBI" id="CHEBI:58210"/>
    </cofactor>
</comment>
<evidence type="ECO:0008006" key="14">
    <source>
        <dbReference type="Google" id="ProtNLM"/>
    </source>
</evidence>
<keyword evidence="6" id="KW-0479">Metal-binding</keyword>
<dbReference type="OrthoDB" id="9804454at2"/>
<evidence type="ECO:0000256" key="8">
    <source>
        <dbReference type="ARBA" id="ARBA00023004"/>
    </source>
</evidence>
<dbReference type="EMBL" id="CP006644">
    <property type="protein sequence ID" value="AHE54457.1"/>
    <property type="molecule type" value="Genomic_DNA"/>
</dbReference>
<dbReference type="PRINTS" id="PR00368">
    <property type="entry name" value="FADPNR"/>
</dbReference>
<evidence type="ECO:0000256" key="6">
    <source>
        <dbReference type="ARBA" id="ARBA00022723"/>
    </source>
</evidence>
<gene>
    <name evidence="12" type="ORF">NX02_13820</name>
</gene>
<comment type="similarity">
    <text evidence="3">In the N-terminal section; belongs to the NADH:flavin oxidoreductase/NADH oxidase family.</text>
</comment>
<dbReference type="HOGENOM" id="CLU_012153_1_2_5"/>
<dbReference type="InterPro" id="IPR023753">
    <property type="entry name" value="FAD/NAD-binding_dom"/>
</dbReference>
<reference evidence="12 13" key="1">
    <citation type="submission" date="2013-07" db="EMBL/GenBank/DDBJ databases">
        <title>Completed genome of Sphingomonas sanxanigenens NX02.</title>
        <authorList>
            <person name="Ma T."/>
            <person name="Huang H."/>
            <person name="Wu M."/>
            <person name="Li X."/>
            <person name="Li G."/>
        </authorList>
    </citation>
    <scope>NUCLEOTIDE SEQUENCE [LARGE SCALE GENOMIC DNA]</scope>
    <source>
        <strain evidence="12 13">NX02</strain>
    </source>
</reference>
<evidence type="ECO:0000313" key="12">
    <source>
        <dbReference type="EMBL" id="AHE54457.1"/>
    </source>
</evidence>
<dbReference type="InterPro" id="IPR036188">
    <property type="entry name" value="FAD/NAD-bd_sf"/>
</dbReference>
<dbReference type="InterPro" id="IPR001155">
    <property type="entry name" value="OxRdtase_FMN_N"/>
</dbReference>
<keyword evidence="5" id="KW-0288">FMN</keyword>
<keyword evidence="13" id="KW-1185">Reference proteome</keyword>
<dbReference type="STRING" id="1123269.NX02_13820"/>
<evidence type="ECO:0000256" key="2">
    <source>
        <dbReference type="ARBA" id="ARBA00001966"/>
    </source>
</evidence>
<dbReference type="GO" id="GO:0010181">
    <property type="term" value="F:FMN binding"/>
    <property type="evidence" value="ECO:0007669"/>
    <property type="project" value="InterPro"/>
</dbReference>
<dbReference type="SUPFAM" id="SSF51971">
    <property type="entry name" value="Nucleotide-binding domain"/>
    <property type="match status" value="1"/>
</dbReference>
<dbReference type="Gene3D" id="3.40.50.720">
    <property type="entry name" value="NAD(P)-binding Rossmann-like Domain"/>
    <property type="match status" value="1"/>
</dbReference>
<protein>
    <recommendedName>
        <fullName evidence="14">NADH:flavin oxidoreductase/NADH oxidase N-terminal domain-containing protein</fullName>
    </recommendedName>
</protein>
<dbReference type="RefSeq" id="WP_025292659.1">
    <property type="nucleotide sequence ID" value="NZ_CP006644.1"/>
</dbReference>
<evidence type="ECO:0000256" key="5">
    <source>
        <dbReference type="ARBA" id="ARBA00022643"/>
    </source>
</evidence>
<evidence type="ECO:0000256" key="9">
    <source>
        <dbReference type="ARBA" id="ARBA00023014"/>
    </source>
</evidence>
<dbReference type="InterPro" id="IPR051793">
    <property type="entry name" value="NADH:flavin_oxidoreductase"/>
</dbReference>
<dbReference type="GO" id="GO:0016491">
    <property type="term" value="F:oxidoreductase activity"/>
    <property type="evidence" value="ECO:0007669"/>
    <property type="project" value="UniProtKB-KW"/>
</dbReference>
<dbReference type="AlphaFoldDB" id="W0AD34"/>
<dbReference type="Pfam" id="PF07992">
    <property type="entry name" value="Pyr_redox_2"/>
    <property type="match status" value="1"/>
</dbReference>
<keyword evidence="4" id="KW-0285">Flavoprotein</keyword>
<keyword evidence="7" id="KW-0560">Oxidoreductase</keyword>
<dbReference type="KEGG" id="ssan:NX02_13820"/>
<feature type="domain" description="NADH:flavin oxidoreductase/NADH oxidase N-terminal" evidence="10">
    <location>
        <begin position="7"/>
        <end position="337"/>
    </location>
</feature>
<dbReference type="eggNOG" id="COG0446">
    <property type="taxonomic scope" value="Bacteria"/>
</dbReference>
<organism evidence="12 13">
    <name type="scientific">Sphingomonas sanxanigenens DSM 19645 = NX02</name>
    <dbReference type="NCBI Taxonomy" id="1123269"/>
    <lineage>
        <taxon>Bacteria</taxon>
        <taxon>Pseudomonadati</taxon>
        <taxon>Pseudomonadota</taxon>
        <taxon>Alphaproteobacteria</taxon>
        <taxon>Sphingomonadales</taxon>
        <taxon>Sphingomonadaceae</taxon>
        <taxon>Sphingomonas</taxon>
    </lineage>
</organism>
<proteinExistence type="inferred from homology"/>
<keyword evidence="9" id="KW-0411">Iron-sulfur</keyword>
<accession>W0AD34</accession>
<dbReference type="SUPFAM" id="SSF51395">
    <property type="entry name" value="FMN-linked oxidoreductases"/>
    <property type="match status" value="1"/>
</dbReference>
<dbReference type="PRINTS" id="PR00411">
    <property type="entry name" value="PNDRDTASEI"/>
</dbReference>
<dbReference type="GO" id="GO:0051536">
    <property type="term" value="F:iron-sulfur cluster binding"/>
    <property type="evidence" value="ECO:0007669"/>
    <property type="project" value="UniProtKB-KW"/>
</dbReference>
<comment type="cofactor">
    <cofactor evidence="2">
        <name>[4Fe-4S] cluster</name>
        <dbReference type="ChEBI" id="CHEBI:49883"/>
    </cofactor>
</comment>
<sequence>MTAYPNLFSAFTVGKRTLRNRVVHASMSTHYADRGRITPRLIDYYVNRARGGAAMLVTEPMAMLSHHKLPTRPAVLSGINEGELTRWADLVGAEGGLMLGQIQDNGRGFRAGFRNPDAIGPSALPDDLSWTVPHALSTDEIRRMIDEFALCATRLQAAGFAGVEISAGHGHLFHQFLAARSNVRDDAYGGDLPRRTRLLTDLMLALRDACGDDFIIGVKLPAEDGMEGGIDLDIAAQITDRVHATGVMDYLTYCWGAHGHTLYRHLPDLHGPRTPFVDRIAALGKHAPGVPLGALGLITDPNEGERIVRDGLGDLVMMGRPLVTDPAWAVKAEQGHEAEIRYCVSCNTCWHMINIGRGLHCDNNPRVGTPDEADWRPEPVAAPRRVVVVGGGIAGMEAAWVAAARGHVVTVFSSGDEAGGKTRLHALLPGGENLSSIYDYQRLSAERAGADFRWGTTADIDDILALAPDHVVLATGATPAWPDYLPAEYRGEGFFPDLRQAMLDLTRLTARQPGTAVIHDADHGAFTYAAAELLKSRYDRVVILTERERIASDEAMVTRQGVYARLYAKDIEIVTSVRPLASSRFEEGEVAYANIFSGRETVITDVALFTYATARIPDDALAAPLRAAGIDVRTIGDAHAPRTVLVATAEGYRTAMEF</sequence>
<evidence type="ECO:0000256" key="1">
    <source>
        <dbReference type="ARBA" id="ARBA00001917"/>
    </source>
</evidence>
<dbReference type="PANTHER" id="PTHR42917:SF2">
    <property type="entry name" value="2,4-DIENOYL-COA REDUCTASE [(2E)-ENOYL-COA-PRODUCING]"/>
    <property type="match status" value="1"/>
</dbReference>
<name>W0AD34_9SPHN</name>
<dbReference type="PANTHER" id="PTHR42917">
    <property type="entry name" value="2,4-DIENOYL-COA REDUCTASE"/>
    <property type="match status" value="1"/>
</dbReference>
<dbReference type="Proteomes" id="UP000018851">
    <property type="component" value="Chromosome"/>
</dbReference>
<evidence type="ECO:0000256" key="7">
    <source>
        <dbReference type="ARBA" id="ARBA00023002"/>
    </source>
</evidence>
<feature type="domain" description="FAD/NAD(P)-binding" evidence="11">
    <location>
        <begin position="385"/>
        <end position="631"/>
    </location>
</feature>
<dbReference type="PATRIC" id="fig|1123269.5.peg.2692"/>
<dbReference type="GO" id="GO:0046872">
    <property type="term" value="F:metal ion binding"/>
    <property type="evidence" value="ECO:0007669"/>
    <property type="project" value="UniProtKB-KW"/>
</dbReference>
<dbReference type="Gene3D" id="3.20.20.70">
    <property type="entry name" value="Aldolase class I"/>
    <property type="match status" value="1"/>
</dbReference>
<evidence type="ECO:0000256" key="3">
    <source>
        <dbReference type="ARBA" id="ARBA00011048"/>
    </source>
</evidence>
<dbReference type="Pfam" id="PF00724">
    <property type="entry name" value="Oxidored_FMN"/>
    <property type="match status" value="1"/>
</dbReference>
<evidence type="ECO:0000259" key="11">
    <source>
        <dbReference type="Pfam" id="PF07992"/>
    </source>
</evidence>
<evidence type="ECO:0000313" key="13">
    <source>
        <dbReference type="Proteomes" id="UP000018851"/>
    </source>
</evidence>
<dbReference type="eggNOG" id="COG1902">
    <property type="taxonomic scope" value="Bacteria"/>
</dbReference>
<evidence type="ECO:0000259" key="10">
    <source>
        <dbReference type="Pfam" id="PF00724"/>
    </source>
</evidence>
<dbReference type="SUPFAM" id="SSF51905">
    <property type="entry name" value="FAD/NAD(P)-binding domain"/>
    <property type="match status" value="1"/>
</dbReference>
<dbReference type="InterPro" id="IPR013785">
    <property type="entry name" value="Aldolase_TIM"/>
</dbReference>
<keyword evidence="8" id="KW-0408">Iron</keyword>
<evidence type="ECO:0000256" key="4">
    <source>
        <dbReference type="ARBA" id="ARBA00022630"/>
    </source>
</evidence>